<keyword evidence="2" id="KW-1185">Reference proteome</keyword>
<sequence length="272" mass="29830">MLKRFGQSLRIGITGDSVTVLRISRWRGPAVTVLSEQKYTAVDSYTPDQLSLRLQQSLQGIGANKLPTTIVLADDLVRLWQVSPPLGSTRIADIQAAAAMRFLSLFGEPIGDWQMSADWQVQRSFFAAAVPHTILKVLTQQADAHQLALVEIAPQFVLAWNRWSAKLTPGAWFASISDQVLSVALIEKSNICALHSILVPAEASYEWLQAYLAKLGLLLNIAVPKHLQICGKFSPNWRQETAALNCSRLDQARRGMPAYSAGVELALTGVAL</sequence>
<reference evidence="1 2" key="1">
    <citation type="journal article" date="2011" name="Int. J. Syst. Evol. Microbiol.">
        <title>Description of Undibacterium oligocarboniphilum sp. nov., isolated from purified water, and Undibacterium pigrum strain CCUG 49012 as the type strain of Undibacterium parvum sp. nov., and emended descriptions of the genus Undibacterium and the species Undibacterium pigrum.</title>
        <authorList>
            <person name="Eder W."/>
            <person name="Wanner G."/>
            <person name="Ludwig W."/>
            <person name="Busse H.J."/>
            <person name="Ziemke-Kageler F."/>
            <person name="Lang E."/>
        </authorList>
    </citation>
    <scope>NUCLEOTIDE SEQUENCE [LARGE SCALE GENOMIC DNA]</scope>
    <source>
        <strain evidence="1 2">DSM 23061</strain>
    </source>
</reference>
<protein>
    <submittedName>
        <fullName evidence="1">Uncharacterized protein</fullName>
    </submittedName>
</protein>
<organism evidence="1 2">
    <name type="scientific">Undibacterium parvum</name>
    <dbReference type="NCBI Taxonomy" id="401471"/>
    <lineage>
        <taxon>Bacteria</taxon>
        <taxon>Pseudomonadati</taxon>
        <taxon>Pseudomonadota</taxon>
        <taxon>Betaproteobacteria</taxon>
        <taxon>Burkholderiales</taxon>
        <taxon>Oxalobacteraceae</taxon>
        <taxon>Undibacterium</taxon>
    </lineage>
</organism>
<dbReference type="EMBL" id="CP034464">
    <property type="protein sequence ID" value="AZP12389.1"/>
    <property type="molecule type" value="Genomic_DNA"/>
</dbReference>
<accession>A0A3S9HJV9</accession>
<name>A0A3S9HJV9_9BURK</name>
<dbReference type="KEGG" id="upv:EJN92_10475"/>
<evidence type="ECO:0000313" key="1">
    <source>
        <dbReference type="EMBL" id="AZP12389.1"/>
    </source>
</evidence>
<dbReference type="RefSeq" id="WP_126127770.1">
    <property type="nucleotide sequence ID" value="NZ_CP034464.1"/>
</dbReference>
<dbReference type="Proteomes" id="UP000275663">
    <property type="component" value="Chromosome"/>
</dbReference>
<proteinExistence type="predicted"/>
<evidence type="ECO:0000313" key="2">
    <source>
        <dbReference type="Proteomes" id="UP000275663"/>
    </source>
</evidence>
<gene>
    <name evidence="1" type="ORF">EJN92_10475</name>
</gene>
<dbReference type="OrthoDB" id="8560701at2"/>
<dbReference type="AlphaFoldDB" id="A0A3S9HJV9"/>